<keyword evidence="1" id="KW-1133">Transmembrane helix</keyword>
<feature type="transmembrane region" description="Helical" evidence="1">
    <location>
        <begin position="165"/>
        <end position="186"/>
    </location>
</feature>
<reference evidence="2 3" key="1">
    <citation type="submission" date="2012-02" db="EMBL/GenBank/DDBJ databases">
        <title>Whole genome shotgun sequence of Mobilicoccus pelagius NBRC 104925.</title>
        <authorList>
            <person name="Yoshida Y."/>
            <person name="Hosoyama A."/>
            <person name="Tsuchikane K."/>
            <person name="Katsumata H."/>
            <person name="Yamazaki S."/>
            <person name="Fujita N."/>
        </authorList>
    </citation>
    <scope>NUCLEOTIDE SEQUENCE [LARGE SCALE GENOMIC DNA]</scope>
    <source>
        <strain evidence="2 3">NBRC 104925</strain>
    </source>
</reference>
<feature type="transmembrane region" description="Helical" evidence="1">
    <location>
        <begin position="314"/>
        <end position="334"/>
    </location>
</feature>
<dbReference type="eggNOG" id="COG0842">
    <property type="taxonomic scope" value="Bacteria"/>
</dbReference>
<organism evidence="2 3">
    <name type="scientific">Mobilicoccus pelagius NBRC 104925</name>
    <dbReference type="NCBI Taxonomy" id="1089455"/>
    <lineage>
        <taxon>Bacteria</taxon>
        <taxon>Bacillati</taxon>
        <taxon>Actinomycetota</taxon>
        <taxon>Actinomycetes</taxon>
        <taxon>Micrococcales</taxon>
        <taxon>Dermatophilaceae</taxon>
        <taxon>Mobilicoccus</taxon>
    </lineage>
</organism>
<feature type="transmembrane region" description="Helical" evidence="1">
    <location>
        <begin position="228"/>
        <end position="249"/>
    </location>
</feature>
<protein>
    <recommendedName>
        <fullName evidence="4">DUF3533 domain-containing protein</fullName>
    </recommendedName>
</protein>
<dbReference type="STRING" id="1089455.MOPEL_135_00900"/>
<keyword evidence="1" id="KW-0472">Membrane</keyword>
<gene>
    <name evidence="2" type="ORF">MOPEL_135_00900</name>
</gene>
<dbReference type="Proteomes" id="UP000004367">
    <property type="component" value="Unassembled WGS sequence"/>
</dbReference>
<dbReference type="AlphaFoldDB" id="H5UVU4"/>
<feature type="transmembrane region" description="Helical" evidence="1">
    <location>
        <begin position="198"/>
        <end position="222"/>
    </location>
</feature>
<sequence>MPACTAPHPLLRKAPMHRAAPEPVPMRTVISHVVPPILMGLVMTLAYLGGFHKPEPHGVPVAVVGSAATAGPVAAQIRSATGDMLDVVTVPSVDAAKEQLTTLHISGAYVPSKTHPTLLAATAEAPSNAQLVKDVFTEVAAKQDKPLTVTDVVPLTTQDPLGQNAFFYLVTLSVASYATAIAIGAAGSTRRFRERLGLLVGAAFVISTAELAFATVLFDMFGGHGGPVWAVSFLYSLIVLGIGVGLHTVVGRFSTLLFSAMFVALNFTSSGGVLAAEMQPGFFGWLNAFWIGGGFLDVMRHLVYFPHASVTHGVWVLTGWFLFGCACLALSHHIHWRRELAEATADDHQRLRETLRRLGQDGLTREQALELELQEDVAV</sequence>
<evidence type="ECO:0000313" key="3">
    <source>
        <dbReference type="Proteomes" id="UP000004367"/>
    </source>
</evidence>
<name>H5UVU4_9MICO</name>
<accession>H5UVU4</accession>
<proteinExistence type="predicted"/>
<feature type="transmembrane region" description="Helical" evidence="1">
    <location>
        <begin position="256"/>
        <end position="276"/>
    </location>
</feature>
<evidence type="ECO:0008006" key="4">
    <source>
        <dbReference type="Google" id="ProtNLM"/>
    </source>
</evidence>
<evidence type="ECO:0000313" key="2">
    <source>
        <dbReference type="EMBL" id="GAB49852.1"/>
    </source>
</evidence>
<keyword evidence="3" id="KW-1185">Reference proteome</keyword>
<keyword evidence="1" id="KW-0812">Transmembrane</keyword>
<comment type="caution">
    <text evidence="2">The sequence shown here is derived from an EMBL/GenBank/DDBJ whole genome shotgun (WGS) entry which is preliminary data.</text>
</comment>
<dbReference type="EMBL" id="BAFE01000094">
    <property type="protein sequence ID" value="GAB49852.1"/>
    <property type="molecule type" value="Genomic_DNA"/>
</dbReference>
<evidence type="ECO:0000256" key="1">
    <source>
        <dbReference type="SAM" id="Phobius"/>
    </source>
</evidence>